<dbReference type="SUPFAM" id="SSF56524">
    <property type="entry name" value="Oxidoreductase molybdopterin-binding domain"/>
    <property type="match status" value="1"/>
</dbReference>
<feature type="chain" id="PRO_5045411479" description="Molybdopterin-binding protein" evidence="1">
    <location>
        <begin position="22"/>
        <end position="160"/>
    </location>
</feature>
<dbReference type="RefSeq" id="WP_311949916.1">
    <property type="nucleotide sequence ID" value="NZ_JAVLVU010000001.1"/>
</dbReference>
<keyword evidence="1" id="KW-0732">Signal</keyword>
<keyword evidence="3" id="KW-1185">Reference proteome</keyword>
<accession>A0ABU3GU01</accession>
<dbReference type="Proteomes" id="UP001258315">
    <property type="component" value="Unassembled WGS sequence"/>
</dbReference>
<evidence type="ECO:0000313" key="2">
    <source>
        <dbReference type="EMBL" id="MDT3403135.1"/>
    </source>
</evidence>
<evidence type="ECO:0008006" key="4">
    <source>
        <dbReference type="Google" id="ProtNLM"/>
    </source>
</evidence>
<reference evidence="3" key="1">
    <citation type="submission" date="2023-07" db="EMBL/GenBank/DDBJ databases">
        <title>Functional and genomic diversity of the sorghum phyllosphere microbiome.</title>
        <authorList>
            <person name="Shade A."/>
        </authorList>
    </citation>
    <scope>NUCLEOTIDE SEQUENCE [LARGE SCALE GENOMIC DNA]</scope>
    <source>
        <strain evidence="3">SORGH_AS_0422</strain>
    </source>
</reference>
<dbReference type="InterPro" id="IPR036374">
    <property type="entry name" value="OxRdtase_Mopterin-bd_sf"/>
</dbReference>
<dbReference type="EMBL" id="JAVLVU010000001">
    <property type="protein sequence ID" value="MDT3403135.1"/>
    <property type="molecule type" value="Genomic_DNA"/>
</dbReference>
<gene>
    <name evidence="2" type="ORF">QE417_002207</name>
</gene>
<dbReference type="Gene3D" id="3.90.420.10">
    <property type="entry name" value="Oxidoreductase, molybdopterin-binding domain"/>
    <property type="match status" value="1"/>
</dbReference>
<comment type="caution">
    <text evidence="2">The sequence shown here is derived from an EMBL/GenBank/DDBJ whole genome shotgun (WGS) entry which is preliminary data.</text>
</comment>
<feature type="signal peptide" evidence="1">
    <location>
        <begin position="1"/>
        <end position="21"/>
    </location>
</feature>
<organism evidence="2 3">
    <name type="scientific">Mucilaginibacter terrae</name>
    <dbReference type="NCBI Taxonomy" id="1955052"/>
    <lineage>
        <taxon>Bacteria</taxon>
        <taxon>Pseudomonadati</taxon>
        <taxon>Bacteroidota</taxon>
        <taxon>Sphingobacteriia</taxon>
        <taxon>Sphingobacteriales</taxon>
        <taxon>Sphingobacteriaceae</taxon>
        <taxon>Mucilaginibacter</taxon>
    </lineage>
</organism>
<name>A0ABU3GU01_9SPHI</name>
<sequence>MKQKLLVLLIVMAVLSFGSKAQNITISGKGINSFNFTKAMFANLKPVVLMAKGHDEKVHRYTGVALADVLKNSGVILGDSAKKKTIVSYIIVTAADNYKAIYTLPEIDPLFANRTIILANKVDKQLLPEGYAPYQIIVPGERKHARWLRQVVSIELVTVQ</sequence>
<evidence type="ECO:0000313" key="3">
    <source>
        <dbReference type="Proteomes" id="UP001258315"/>
    </source>
</evidence>
<evidence type="ECO:0000256" key="1">
    <source>
        <dbReference type="SAM" id="SignalP"/>
    </source>
</evidence>
<proteinExistence type="predicted"/>
<protein>
    <recommendedName>
        <fullName evidence="4">Molybdopterin-binding protein</fullName>
    </recommendedName>
</protein>